<dbReference type="Proteomes" id="UP000321118">
    <property type="component" value="Unassembled WGS sequence"/>
</dbReference>
<evidence type="ECO:0000313" key="2">
    <source>
        <dbReference type="EMBL" id="GEK22470.1"/>
    </source>
</evidence>
<evidence type="ECO:0008006" key="4">
    <source>
        <dbReference type="Google" id="ProtNLM"/>
    </source>
</evidence>
<organism evidence="2 3">
    <name type="scientific">Cellulomonas xylanilytica</name>
    <dbReference type="NCBI Taxonomy" id="233583"/>
    <lineage>
        <taxon>Bacteria</taxon>
        <taxon>Bacillati</taxon>
        <taxon>Actinomycetota</taxon>
        <taxon>Actinomycetes</taxon>
        <taxon>Micrococcales</taxon>
        <taxon>Cellulomonadaceae</taxon>
        <taxon>Cellulomonas</taxon>
    </lineage>
</organism>
<protein>
    <recommendedName>
        <fullName evidence="4">DUF4203 domain-containing protein</fullName>
    </recommendedName>
</protein>
<keyword evidence="1" id="KW-1133">Transmembrane helix</keyword>
<keyword evidence="1" id="KW-0812">Transmembrane</keyword>
<reference evidence="2 3" key="1">
    <citation type="submission" date="2019-07" db="EMBL/GenBank/DDBJ databases">
        <title>Whole genome shotgun sequence of Cellulomonas xylanilytica NBRC 101102.</title>
        <authorList>
            <person name="Hosoyama A."/>
            <person name="Uohara A."/>
            <person name="Ohji S."/>
            <person name="Ichikawa N."/>
        </authorList>
    </citation>
    <scope>NUCLEOTIDE SEQUENCE [LARGE SCALE GENOMIC DNA]</scope>
    <source>
        <strain evidence="2 3">NBRC 101102</strain>
    </source>
</reference>
<feature type="transmembrane region" description="Helical" evidence="1">
    <location>
        <begin position="81"/>
        <end position="102"/>
    </location>
</feature>
<feature type="transmembrane region" description="Helical" evidence="1">
    <location>
        <begin position="161"/>
        <end position="184"/>
    </location>
</feature>
<feature type="transmembrane region" description="Helical" evidence="1">
    <location>
        <begin position="136"/>
        <end position="154"/>
    </location>
</feature>
<feature type="transmembrane region" description="Helical" evidence="1">
    <location>
        <begin position="26"/>
        <end position="49"/>
    </location>
</feature>
<evidence type="ECO:0000256" key="1">
    <source>
        <dbReference type="SAM" id="Phobius"/>
    </source>
</evidence>
<keyword evidence="3" id="KW-1185">Reference proteome</keyword>
<evidence type="ECO:0000313" key="3">
    <source>
        <dbReference type="Proteomes" id="UP000321118"/>
    </source>
</evidence>
<feature type="transmembrane region" description="Helical" evidence="1">
    <location>
        <begin position="56"/>
        <end position="75"/>
    </location>
</feature>
<sequence length="243" mass="25177">MHQDAIGSVRRRFGRVTGHNAGGRSYIAHMADILLGILAIVAGGVMLFAGQFVLRLVLPIWGFFTGFAVGAGVFAELANESFLGTALGWVSGLVVGLIFAVLAYLYYAVAVILAMAAFGYAIGAGVVVALGIDWTWVAVLVGVAVGAVFGIVAVAGNMPMVVLAVASSLAGAVSVVAGLMLLLGTLDSADLTEGSFSSALDAGWGWWVLLVVLAIIGFVAQTRQRAEARRTINEAWYAQSRTA</sequence>
<proteinExistence type="predicted"/>
<comment type="caution">
    <text evidence="2">The sequence shown here is derived from an EMBL/GenBank/DDBJ whole genome shotgun (WGS) entry which is preliminary data.</text>
</comment>
<accession>A0A510VB34</accession>
<gene>
    <name evidence="2" type="ORF">CXY01_29900</name>
</gene>
<dbReference type="AlphaFoldDB" id="A0A510VB34"/>
<feature type="transmembrane region" description="Helical" evidence="1">
    <location>
        <begin position="204"/>
        <end position="220"/>
    </location>
</feature>
<name>A0A510VB34_9CELL</name>
<dbReference type="EMBL" id="BJUB01000009">
    <property type="protein sequence ID" value="GEK22470.1"/>
    <property type="molecule type" value="Genomic_DNA"/>
</dbReference>
<keyword evidence="1" id="KW-0472">Membrane</keyword>
<feature type="transmembrane region" description="Helical" evidence="1">
    <location>
        <begin position="109"/>
        <end position="130"/>
    </location>
</feature>